<dbReference type="Proteomes" id="UP000298484">
    <property type="component" value="Unassembled WGS sequence"/>
</dbReference>
<dbReference type="RefSeq" id="WP_135111230.1">
    <property type="nucleotide sequence ID" value="NZ_SRHY01000041.1"/>
</dbReference>
<accession>A0A4Y9A7J2</accession>
<dbReference type="EMBL" id="SRHY01000041">
    <property type="protein sequence ID" value="TFJ91738.1"/>
    <property type="molecule type" value="Genomic_DNA"/>
</dbReference>
<dbReference type="AlphaFoldDB" id="A0A4Y9A7J2"/>
<proteinExistence type="predicted"/>
<dbReference type="InterPro" id="IPR010981">
    <property type="entry name" value="SinR/SinI_dimer_dom"/>
</dbReference>
<dbReference type="PROSITE" id="PS50937">
    <property type="entry name" value="HTH_MERR_2"/>
    <property type="match status" value="1"/>
</dbReference>
<feature type="domain" description="HTH merR-type" evidence="1">
    <location>
        <begin position="1"/>
        <end position="23"/>
    </location>
</feature>
<organism evidence="2 3">
    <name type="scientific">Lentibacillus salicampi</name>
    <dbReference type="NCBI Taxonomy" id="175306"/>
    <lineage>
        <taxon>Bacteria</taxon>
        <taxon>Bacillati</taxon>
        <taxon>Bacillota</taxon>
        <taxon>Bacilli</taxon>
        <taxon>Bacillales</taxon>
        <taxon>Bacillaceae</taxon>
        <taxon>Lentibacillus</taxon>
    </lineage>
</organism>
<dbReference type="Pfam" id="PF08671">
    <property type="entry name" value="SinI"/>
    <property type="match status" value="1"/>
</dbReference>
<dbReference type="InterPro" id="IPR000551">
    <property type="entry name" value="MerR-type_HTH_dom"/>
</dbReference>
<sequence length="27" mass="3022">MELIKAAKELGLTIDEVRQFLMNAGET</sequence>
<comment type="caution">
    <text evidence="2">The sequence shown here is derived from an EMBL/GenBank/DDBJ whole genome shotgun (WGS) entry which is preliminary data.</text>
</comment>
<dbReference type="GO" id="GO:0006355">
    <property type="term" value="P:regulation of DNA-templated transcription"/>
    <property type="evidence" value="ECO:0007669"/>
    <property type="project" value="InterPro"/>
</dbReference>
<gene>
    <name evidence="2" type="primary">sinI</name>
    <name evidence="2" type="ORF">E4U82_16125</name>
</gene>
<keyword evidence="2" id="KW-0238">DNA-binding</keyword>
<name>A0A4Y9A7J2_9BACI</name>
<dbReference type="GO" id="GO:0003677">
    <property type="term" value="F:DNA binding"/>
    <property type="evidence" value="ECO:0007669"/>
    <property type="project" value="UniProtKB-KW"/>
</dbReference>
<protein>
    <submittedName>
        <fullName evidence="2">DNA-binding anti-repressor SinI</fullName>
    </submittedName>
</protein>
<evidence type="ECO:0000259" key="1">
    <source>
        <dbReference type="PROSITE" id="PS50937"/>
    </source>
</evidence>
<evidence type="ECO:0000313" key="3">
    <source>
        <dbReference type="Proteomes" id="UP000298484"/>
    </source>
</evidence>
<dbReference type="GO" id="GO:0046983">
    <property type="term" value="F:protein dimerization activity"/>
    <property type="evidence" value="ECO:0007669"/>
    <property type="project" value="InterPro"/>
</dbReference>
<keyword evidence="3" id="KW-1185">Reference proteome</keyword>
<reference evidence="2 3" key="1">
    <citation type="submission" date="2019-03" db="EMBL/GenBank/DDBJ databases">
        <title>Genome sequence of Lentibacillus salicampi ATCC BAA-719.</title>
        <authorList>
            <person name="Maclea K.S."/>
            <person name="Simoes Junior M."/>
        </authorList>
    </citation>
    <scope>NUCLEOTIDE SEQUENCE [LARGE SCALE GENOMIC DNA]</scope>
    <source>
        <strain evidence="2 3">ATCC BAA-719</strain>
    </source>
</reference>
<evidence type="ECO:0000313" key="2">
    <source>
        <dbReference type="EMBL" id="TFJ91738.1"/>
    </source>
</evidence>